<dbReference type="PANTHER" id="PTHR30614">
    <property type="entry name" value="MEMBRANE COMPONENT OF AMINO ACID ABC TRANSPORTER"/>
    <property type="match status" value="1"/>
</dbReference>
<evidence type="ECO:0000256" key="7">
    <source>
        <dbReference type="ARBA" id="ARBA00022989"/>
    </source>
</evidence>
<dbReference type="HOGENOM" id="CLU_019602_1_4_6"/>
<dbReference type="InterPro" id="IPR000515">
    <property type="entry name" value="MetI-like"/>
</dbReference>
<dbReference type="GO" id="GO:0006865">
    <property type="term" value="P:amino acid transport"/>
    <property type="evidence" value="ECO:0007669"/>
    <property type="project" value="UniProtKB-KW"/>
</dbReference>
<accession>A1SS10</accession>
<keyword evidence="7 9" id="KW-1133">Transmembrane helix</keyword>
<evidence type="ECO:0000256" key="2">
    <source>
        <dbReference type="ARBA" id="ARBA00010072"/>
    </source>
</evidence>
<evidence type="ECO:0000256" key="8">
    <source>
        <dbReference type="ARBA" id="ARBA00023136"/>
    </source>
</evidence>
<protein>
    <submittedName>
        <fullName evidence="11">Amino acid ABC transporter membrane protein 1, PAAT family</fullName>
    </submittedName>
</protein>
<dbReference type="Pfam" id="PF00528">
    <property type="entry name" value="BPD_transp_1"/>
    <property type="match status" value="1"/>
</dbReference>
<keyword evidence="3 9" id="KW-0813">Transport</keyword>
<dbReference type="SUPFAM" id="SSF161098">
    <property type="entry name" value="MetI-like"/>
    <property type="match status" value="1"/>
</dbReference>
<feature type="transmembrane region" description="Helical" evidence="9">
    <location>
        <begin position="49"/>
        <end position="70"/>
    </location>
</feature>
<dbReference type="CDD" id="cd06261">
    <property type="entry name" value="TM_PBP2"/>
    <property type="match status" value="1"/>
</dbReference>
<dbReference type="InterPro" id="IPR010065">
    <property type="entry name" value="AA_ABC_transptr_permease_3TM"/>
</dbReference>
<dbReference type="InterPro" id="IPR043429">
    <property type="entry name" value="ArtM/GltK/GlnP/TcyL/YhdX-like"/>
</dbReference>
<reference evidence="11 12" key="1">
    <citation type="submission" date="2007-01" db="EMBL/GenBank/DDBJ databases">
        <title>Complete sequence of Psychromonas ingrahamii 37.</title>
        <authorList>
            <consortium name="US DOE Joint Genome Institute"/>
            <person name="Copeland A."/>
            <person name="Lucas S."/>
            <person name="Lapidus A."/>
            <person name="Barry K."/>
            <person name="Detter J.C."/>
            <person name="Glavina del Rio T."/>
            <person name="Hammon N."/>
            <person name="Israni S."/>
            <person name="Dalin E."/>
            <person name="Tice H."/>
            <person name="Pitluck S."/>
            <person name="Thompson L.S."/>
            <person name="Brettin T."/>
            <person name="Bruce D."/>
            <person name="Han C."/>
            <person name="Tapia R."/>
            <person name="Schmutz J."/>
            <person name="Larimer F."/>
            <person name="Land M."/>
            <person name="Hauser L."/>
            <person name="Kyrpides N."/>
            <person name="Ivanova N."/>
            <person name="Staley J."/>
            <person name="Richardson P."/>
        </authorList>
    </citation>
    <scope>NUCLEOTIDE SEQUENCE [LARGE SCALE GENOMIC DNA]</scope>
    <source>
        <strain evidence="11 12">37</strain>
    </source>
</reference>
<dbReference type="AlphaFoldDB" id="A1SS10"/>
<keyword evidence="4" id="KW-1003">Cell membrane</keyword>
<evidence type="ECO:0000313" key="12">
    <source>
        <dbReference type="Proteomes" id="UP000000639"/>
    </source>
</evidence>
<evidence type="ECO:0000256" key="1">
    <source>
        <dbReference type="ARBA" id="ARBA00004429"/>
    </source>
</evidence>
<evidence type="ECO:0000256" key="6">
    <source>
        <dbReference type="ARBA" id="ARBA00022970"/>
    </source>
</evidence>
<evidence type="ECO:0000256" key="9">
    <source>
        <dbReference type="RuleBase" id="RU363032"/>
    </source>
</evidence>
<dbReference type="EMBL" id="CP000510">
    <property type="protein sequence ID" value="ABM02275.1"/>
    <property type="molecule type" value="Genomic_DNA"/>
</dbReference>
<feature type="domain" description="ABC transmembrane type-1" evidence="10">
    <location>
        <begin position="13"/>
        <end position="198"/>
    </location>
</feature>
<proteinExistence type="inferred from homology"/>
<name>A1SS10_PSYIN</name>
<dbReference type="GO" id="GO:0022857">
    <property type="term" value="F:transmembrane transporter activity"/>
    <property type="evidence" value="ECO:0007669"/>
    <property type="project" value="InterPro"/>
</dbReference>
<dbReference type="NCBIfam" id="TIGR01726">
    <property type="entry name" value="HEQRo_perm_3TM"/>
    <property type="match status" value="1"/>
</dbReference>
<dbReference type="KEGG" id="pin:Ping_0414"/>
<dbReference type="Proteomes" id="UP000000639">
    <property type="component" value="Chromosome"/>
</dbReference>
<dbReference type="GO" id="GO:0043190">
    <property type="term" value="C:ATP-binding cassette (ABC) transporter complex"/>
    <property type="evidence" value="ECO:0007669"/>
    <property type="project" value="InterPro"/>
</dbReference>
<evidence type="ECO:0000256" key="5">
    <source>
        <dbReference type="ARBA" id="ARBA00022692"/>
    </source>
</evidence>
<comment type="subcellular location">
    <subcellularLocation>
        <location evidence="1">Cell inner membrane</location>
        <topology evidence="1">Multi-pass membrane protein</topology>
    </subcellularLocation>
    <subcellularLocation>
        <location evidence="9">Cell membrane</location>
        <topology evidence="9">Multi-pass membrane protein</topology>
    </subcellularLocation>
</comment>
<evidence type="ECO:0000259" key="10">
    <source>
        <dbReference type="PROSITE" id="PS50928"/>
    </source>
</evidence>
<dbReference type="InterPro" id="IPR035906">
    <property type="entry name" value="MetI-like_sf"/>
</dbReference>
<dbReference type="PANTHER" id="PTHR30614:SF0">
    <property type="entry name" value="L-CYSTINE TRANSPORT SYSTEM PERMEASE PROTEIN TCYL"/>
    <property type="match status" value="1"/>
</dbReference>
<keyword evidence="12" id="KW-1185">Reference proteome</keyword>
<keyword evidence="6" id="KW-0029">Amino-acid transport</keyword>
<dbReference type="OrthoDB" id="7026155at2"/>
<dbReference type="STRING" id="357804.Ping_0414"/>
<evidence type="ECO:0000256" key="4">
    <source>
        <dbReference type="ARBA" id="ARBA00022475"/>
    </source>
</evidence>
<dbReference type="eggNOG" id="COG0765">
    <property type="taxonomic scope" value="Bacteria"/>
</dbReference>
<sequence>MDWSAWLTLIGGAGVTVSLSLAAILLSLPLGLLFGVFRWQKIAVLNGLLAVYVTLIRSTPFVTLALFVFFGLPEIGIDMNPIPAAILVLTLNLTAFSSEIWRAALDNFSSEQLEAAEAYGMSRIKTFWLIIFPQLWRANLGPLTSEITILIKGTPAVAVIGVVEITRAASRIGAQTYDPLPPFLMAMILYTLFVVIIVKSQRLLEKKMTKKYKGGK</sequence>
<feature type="transmembrane region" description="Helical" evidence="9">
    <location>
        <begin position="6"/>
        <end position="37"/>
    </location>
</feature>
<keyword evidence="5 9" id="KW-0812">Transmembrane</keyword>
<comment type="similarity">
    <text evidence="2">Belongs to the binding-protein-dependent transport system permease family. HisMQ subfamily.</text>
</comment>
<keyword evidence="8 9" id="KW-0472">Membrane</keyword>
<dbReference type="PROSITE" id="PS50928">
    <property type="entry name" value="ABC_TM1"/>
    <property type="match status" value="1"/>
</dbReference>
<organism evidence="11 12">
    <name type="scientific">Psychromonas ingrahamii (strain DSM 17664 / CCUG 51855 / 37)</name>
    <dbReference type="NCBI Taxonomy" id="357804"/>
    <lineage>
        <taxon>Bacteria</taxon>
        <taxon>Pseudomonadati</taxon>
        <taxon>Pseudomonadota</taxon>
        <taxon>Gammaproteobacteria</taxon>
        <taxon>Alteromonadales</taxon>
        <taxon>Psychromonadaceae</taxon>
        <taxon>Psychromonas</taxon>
    </lineage>
</organism>
<gene>
    <name evidence="11" type="ordered locus">Ping_0414</name>
</gene>
<evidence type="ECO:0000313" key="11">
    <source>
        <dbReference type="EMBL" id="ABM02275.1"/>
    </source>
</evidence>
<dbReference type="RefSeq" id="WP_011768834.1">
    <property type="nucleotide sequence ID" value="NC_008709.1"/>
</dbReference>
<evidence type="ECO:0000256" key="3">
    <source>
        <dbReference type="ARBA" id="ARBA00022448"/>
    </source>
</evidence>
<feature type="transmembrane region" description="Helical" evidence="9">
    <location>
        <begin position="180"/>
        <end position="198"/>
    </location>
</feature>
<dbReference type="Gene3D" id="1.10.3720.10">
    <property type="entry name" value="MetI-like"/>
    <property type="match status" value="1"/>
</dbReference>